<keyword evidence="1" id="KW-1133">Transmembrane helix</keyword>
<feature type="transmembrane region" description="Helical" evidence="1">
    <location>
        <begin position="71"/>
        <end position="100"/>
    </location>
</feature>
<feature type="transmembrane region" description="Helical" evidence="1">
    <location>
        <begin position="120"/>
        <end position="140"/>
    </location>
</feature>
<protein>
    <submittedName>
        <fullName evidence="2">Uncharacterized protein</fullName>
    </submittedName>
</protein>
<reference evidence="3" key="1">
    <citation type="submission" date="2014-04" db="EMBL/GenBank/DDBJ databases">
        <title>Evolutionary Origins and Diversification of the Mycorrhizal Mutualists.</title>
        <authorList>
            <consortium name="DOE Joint Genome Institute"/>
            <consortium name="Mycorrhizal Genomics Consortium"/>
            <person name="Kohler A."/>
            <person name="Kuo A."/>
            <person name="Nagy L.G."/>
            <person name="Floudas D."/>
            <person name="Copeland A."/>
            <person name="Barry K.W."/>
            <person name="Cichocki N."/>
            <person name="Veneault-Fourrey C."/>
            <person name="LaButti K."/>
            <person name="Lindquist E.A."/>
            <person name="Lipzen A."/>
            <person name="Lundell T."/>
            <person name="Morin E."/>
            <person name="Murat C."/>
            <person name="Riley R."/>
            <person name="Ohm R."/>
            <person name="Sun H."/>
            <person name="Tunlid A."/>
            <person name="Henrissat B."/>
            <person name="Grigoriev I.V."/>
            <person name="Hibbett D.S."/>
            <person name="Martin F."/>
        </authorList>
    </citation>
    <scope>NUCLEOTIDE SEQUENCE [LARGE SCALE GENOMIC DNA]</scope>
    <source>
        <strain evidence="3">FD-334 SS-4</strain>
    </source>
</reference>
<keyword evidence="1" id="KW-0472">Membrane</keyword>
<dbReference type="OrthoDB" id="3226582at2759"/>
<dbReference type="STRING" id="945553.A0A0D2LYG0"/>
<dbReference type="Proteomes" id="UP000054270">
    <property type="component" value="Unassembled WGS sequence"/>
</dbReference>
<proteinExistence type="predicted"/>
<organism evidence="2 3">
    <name type="scientific">Hypholoma sublateritium (strain FD-334 SS-4)</name>
    <dbReference type="NCBI Taxonomy" id="945553"/>
    <lineage>
        <taxon>Eukaryota</taxon>
        <taxon>Fungi</taxon>
        <taxon>Dikarya</taxon>
        <taxon>Basidiomycota</taxon>
        <taxon>Agaricomycotina</taxon>
        <taxon>Agaricomycetes</taxon>
        <taxon>Agaricomycetidae</taxon>
        <taxon>Agaricales</taxon>
        <taxon>Agaricineae</taxon>
        <taxon>Strophariaceae</taxon>
        <taxon>Hypholoma</taxon>
    </lineage>
</organism>
<feature type="transmembrane region" description="Helical" evidence="1">
    <location>
        <begin position="152"/>
        <end position="173"/>
    </location>
</feature>
<accession>A0A0D2LYG0</accession>
<dbReference type="AlphaFoldDB" id="A0A0D2LYG0"/>
<evidence type="ECO:0000313" key="3">
    <source>
        <dbReference type="Proteomes" id="UP000054270"/>
    </source>
</evidence>
<keyword evidence="1" id="KW-0812">Transmembrane</keyword>
<keyword evidence="3" id="KW-1185">Reference proteome</keyword>
<feature type="transmembrane region" description="Helical" evidence="1">
    <location>
        <begin position="274"/>
        <end position="292"/>
    </location>
</feature>
<evidence type="ECO:0000313" key="2">
    <source>
        <dbReference type="EMBL" id="KJA15918.1"/>
    </source>
</evidence>
<feature type="transmembrane region" description="Helical" evidence="1">
    <location>
        <begin position="41"/>
        <end position="62"/>
    </location>
</feature>
<name>A0A0D2LYG0_HYPSF</name>
<evidence type="ECO:0000256" key="1">
    <source>
        <dbReference type="SAM" id="Phobius"/>
    </source>
</evidence>
<sequence length="337" mass="36935">MHFWKYTSTPADYKLTVMSTTFTLSVSDEKAIMSGFLHSELLNVFLFGLYTPLYFGTMYIYLARKSSTNRIVFTAITVLYLVNIIGSVMLWVDIGLFIGTNGESRSASLLAESTAFTNNVVLGTITHVLPFIVADGLLIWRCFKVWNNSFRTIALSFLLFMAEIALFLSAMVFSLLPSSFQITTTINRLNSAGLFTTLAVTLWTTVLIAYRIYSAARQTLSGTKTHFYNILEIIIQSAFIYSLALVTNAVLSAIPQNDANSLTLFTAENYVGVILYATAAIAPTVMVARVALASNFTSETEPTIAASSIPFGGQNPNINALEVVGHTTVSPEQIGYT</sequence>
<feature type="transmembrane region" description="Helical" evidence="1">
    <location>
        <begin position="233"/>
        <end position="254"/>
    </location>
</feature>
<dbReference type="EMBL" id="KN817632">
    <property type="protein sequence ID" value="KJA15918.1"/>
    <property type="molecule type" value="Genomic_DNA"/>
</dbReference>
<gene>
    <name evidence="2" type="ORF">HYPSUDRAFT_333942</name>
</gene>
<feature type="transmembrane region" description="Helical" evidence="1">
    <location>
        <begin position="193"/>
        <end position="213"/>
    </location>
</feature>
<dbReference type="OMA" id="TMYIYLA"/>